<comment type="caution">
    <text evidence="1">The sequence shown here is derived from an EMBL/GenBank/DDBJ whole genome shotgun (WGS) entry which is preliminary data.</text>
</comment>
<dbReference type="RefSeq" id="WP_379510044.1">
    <property type="nucleotide sequence ID" value="NZ_JBHRTQ010000009.1"/>
</dbReference>
<reference evidence="2" key="1">
    <citation type="journal article" date="2019" name="Int. J. Syst. Evol. Microbiol.">
        <title>The Global Catalogue of Microorganisms (GCM) 10K type strain sequencing project: providing services to taxonomists for standard genome sequencing and annotation.</title>
        <authorList>
            <consortium name="The Broad Institute Genomics Platform"/>
            <consortium name="The Broad Institute Genome Sequencing Center for Infectious Disease"/>
            <person name="Wu L."/>
            <person name="Ma J."/>
        </authorList>
    </citation>
    <scope>NUCLEOTIDE SEQUENCE [LARGE SCALE GENOMIC DNA]</scope>
    <source>
        <strain evidence="2">KCTC 42984</strain>
    </source>
</reference>
<keyword evidence="2" id="KW-1185">Reference proteome</keyword>
<organism evidence="1 2">
    <name type="scientific">Novosphingobium bradum</name>
    <dbReference type="NCBI Taxonomy" id="1737444"/>
    <lineage>
        <taxon>Bacteria</taxon>
        <taxon>Pseudomonadati</taxon>
        <taxon>Pseudomonadota</taxon>
        <taxon>Alphaproteobacteria</taxon>
        <taxon>Sphingomonadales</taxon>
        <taxon>Sphingomonadaceae</taxon>
        <taxon>Novosphingobium</taxon>
    </lineage>
</organism>
<evidence type="ECO:0000313" key="1">
    <source>
        <dbReference type="EMBL" id="MFC3174660.1"/>
    </source>
</evidence>
<dbReference type="EMBL" id="JBHRTQ010000009">
    <property type="protein sequence ID" value="MFC3174660.1"/>
    <property type="molecule type" value="Genomic_DNA"/>
</dbReference>
<sequence length="219" mass="22850">MIAGWPCPPSGAREYALAIDHDRPRRLLVVPALFDEANRLRRFTVEALRALDAAGVDALLPDLPGTNESLASLAAQSLETWREAMAAAALHFGATHVLALRGGALVAPNLPGWALAPVGGAAVLRQMLRVRLLSAREAGQTESREELLETARHEGIELAGYPLGAAMIAGLEQAEASPALAPIAQADLGGGALWLRAEPDEDAAQSARLAQIVAAGLQG</sequence>
<name>A0ABV7IPQ4_9SPHN</name>
<accession>A0ABV7IPQ4</accession>
<dbReference type="Proteomes" id="UP001595604">
    <property type="component" value="Unassembled WGS sequence"/>
</dbReference>
<protein>
    <submittedName>
        <fullName evidence="1">Uncharacterized protein</fullName>
    </submittedName>
</protein>
<gene>
    <name evidence="1" type="ORF">ACFOD9_10385</name>
</gene>
<evidence type="ECO:0000313" key="2">
    <source>
        <dbReference type="Proteomes" id="UP001595604"/>
    </source>
</evidence>
<proteinExistence type="predicted"/>